<protein>
    <recommendedName>
        <fullName evidence="1">F-box domain-containing protein</fullName>
    </recommendedName>
</protein>
<proteinExistence type="predicted"/>
<organism evidence="2 3">
    <name type="scientific">Karstenula rhodostoma CBS 690.94</name>
    <dbReference type="NCBI Taxonomy" id="1392251"/>
    <lineage>
        <taxon>Eukaryota</taxon>
        <taxon>Fungi</taxon>
        <taxon>Dikarya</taxon>
        <taxon>Ascomycota</taxon>
        <taxon>Pezizomycotina</taxon>
        <taxon>Dothideomycetes</taxon>
        <taxon>Pleosporomycetidae</taxon>
        <taxon>Pleosporales</taxon>
        <taxon>Massarineae</taxon>
        <taxon>Didymosphaeriaceae</taxon>
        <taxon>Karstenula</taxon>
    </lineage>
</organism>
<feature type="domain" description="F-box" evidence="1">
    <location>
        <begin position="1"/>
        <end position="45"/>
    </location>
</feature>
<dbReference type="InterPro" id="IPR001810">
    <property type="entry name" value="F-box_dom"/>
</dbReference>
<reference evidence="2" key="1">
    <citation type="journal article" date="2020" name="Stud. Mycol.">
        <title>101 Dothideomycetes genomes: a test case for predicting lifestyles and emergence of pathogens.</title>
        <authorList>
            <person name="Haridas S."/>
            <person name="Albert R."/>
            <person name="Binder M."/>
            <person name="Bloem J."/>
            <person name="Labutti K."/>
            <person name="Salamov A."/>
            <person name="Andreopoulos B."/>
            <person name="Baker S."/>
            <person name="Barry K."/>
            <person name="Bills G."/>
            <person name="Bluhm B."/>
            <person name="Cannon C."/>
            <person name="Castanera R."/>
            <person name="Culley D."/>
            <person name="Daum C."/>
            <person name="Ezra D."/>
            <person name="Gonzalez J."/>
            <person name="Henrissat B."/>
            <person name="Kuo A."/>
            <person name="Liang C."/>
            <person name="Lipzen A."/>
            <person name="Lutzoni F."/>
            <person name="Magnuson J."/>
            <person name="Mondo S."/>
            <person name="Nolan M."/>
            <person name="Ohm R."/>
            <person name="Pangilinan J."/>
            <person name="Park H.-J."/>
            <person name="Ramirez L."/>
            <person name="Alfaro M."/>
            <person name="Sun H."/>
            <person name="Tritt A."/>
            <person name="Yoshinaga Y."/>
            <person name="Zwiers L.-H."/>
            <person name="Turgeon B."/>
            <person name="Goodwin S."/>
            <person name="Spatafora J."/>
            <person name="Crous P."/>
            <person name="Grigoriev I."/>
        </authorList>
    </citation>
    <scope>NUCLEOTIDE SEQUENCE</scope>
    <source>
        <strain evidence="2">CBS 690.94</strain>
    </source>
</reference>
<evidence type="ECO:0000259" key="1">
    <source>
        <dbReference type="PROSITE" id="PS50181"/>
    </source>
</evidence>
<sequence>MDNLPQELIDRISSFLDPGDLSNTLTVSYQFQLAAERHCQAYNSFALHSGDESKKQLLNTFSEHPRRFSYLRDVVLYTELPDLRVRKRRKTKDVVVSLEELACRESQEELDANDEFFTKHVLFLFETLKRFEDAAREQGHGPGRIALTIVAPDRHVDTEICLHRRYTSWRTHLLRPVSLPTLRCIRSLRVEGGDQQDPIDHDEIDTVVCKLDLRLICDLITRMPELENLSWVGGGDEWTPSSRSAAIAHYYQNYEGPRRDSRHHFAEALATATLPKSLRNASLNFLCPLDHSEETDQRGNLPNLILPSSRGDPFSSALRAFAHQHRRLNLRVLSDSTLFWPLEPAADAPSWPNLEDLHVYFHNASPAGTWYFQGPEGEGSQTSPYAVTTEMYPPLADNDDDRDWDLWTSEAGYDEDGGVSACFRVSPLERFLLPFLTAFVKTAEQMSRLRRYSLWTTLLWNPHDVEEVDLLQITTRSFKRRSGWGIAYAASGTQGFEGEPGEVSSMRRIWWKTGAWRPDRELNGQFQKIGAYNGSDLIEYYGNNEGGDELVETTVFERFEN</sequence>
<dbReference type="PROSITE" id="PS50181">
    <property type="entry name" value="FBOX"/>
    <property type="match status" value="1"/>
</dbReference>
<keyword evidence="3" id="KW-1185">Reference proteome</keyword>
<dbReference type="Proteomes" id="UP000799764">
    <property type="component" value="Unassembled WGS sequence"/>
</dbReference>
<name>A0A9P4PJ71_9PLEO</name>
<accession>A0A9P4PJ71</accession>
<comment type="caution">
    <text evidence="2">The sequence shown here is derived from an EMBL/GenBank/DDBJ whole genome shotgun (WGS) entry which is preliminary data.</text>
</comment>
<dbReference type="OrthoDB" id="5985073at2759"/>
<evidence type="ECO:0000313" key="2">
    <source>
        <dbReference type="EMBL" id="KAF2446065.1"/>
    </source>
</evidence>
<gene>
    <name evidence="2" type="ORF">P171DRAFT_410034</name>
</gene>
<dbReference type="AlphaFoldDB" id="A0A9P4PJ71"/>
<dbReference type="EMBL" id="MU001498">
    <property type="protein sequence ID" value="KAF2446065.1"/>
    <property type="molecule type" value="Genomic_DNA"/>
</dbReference>
<dbReference type="CDD" id="cd09917">
    <property type="entry name" value="F-box_SF"/>
    <property type="match status" value="1"/>
</dbReference>
<evidence type="ECO:0000313" key="3">
    <source>
        <dbReference type="Proteomes" id="UP000799764"/>
    </source>
</evidence>